<dbReference type="Proteomes" id="UP000236291">
    <property type="component" value="Unassembled WGS sequence"/>
</dbReference>
<protein>
    <submittedName>
        <fullName evidence="1">Uncharacterized protein</fullName>
    </submittedName>
</protein>
<organism evidence="1 2">
    <name type="scientific">Trifolium pratense</name>
    <name type="common">Red clover</name>
    <dbReference type="NCBI Taxonomy" id="57577"/>
    <lineage>
        <taxon>Eukaryota</taxon>
        <taxon>Viridiplantae</taxon>
        <taxon>Streptophyta</taxon>
        <taxon>Embryophyta</taxon>
        <taxon>Tracheophyta</taxon>
        <taxon>Spermatophyta</taxon>
        <taxon>Magnoliopsida</taxon>
        <taxon>eudicotyledons</taxon>
        <taxon>Gunneridae</taxon>
        <taxon>Pentapetalae</taxon>
        <taxon>rosids</taxon>
        <taxon>fabids</taxon>
        <taxon>Fabales</taxon>
        <taxon>Fabaceae</taxon>
        <taxon>Papilionoideae</taxon>
        <taxon>50 kb inversion clade</taxon>
        <taxon>NPAAA clade</taxon>
        <taxon>Hologalegina</taxon>
        <taxon>IRL clade</taxon>
        <taxon>Trifolieae</taxon>
        <taxon>Trifolium</taxon>
    </lineage>
</organism>
<reference evidence="1 2" key="2">
    <citation type="journal article" date="2017" name="Front. Plant Sci.">
        <title>Gene Classification and Mining of Molecular Markers Useful in Red Clover (Trifolium pratense) Breeding.</title>
        <authorList>
            <person name="Istvanek J."/>
            <person name="Dluhosova J."/>
            <person name="Dluhos P."/>
            <person name="Patkova L."/>
            <person name="Nedelnik J."/>
            <person name="Repkova J."/>
        </authorList>
    </citation>
    <scope>NUCLEOTIDE SEQUENCE [LARGE SCALE GENOMIC DNA]</scope>
    <source>
        <strain evidence="2">cv. Tatra</strain>
        <tissue evidence="1">Young leaves</tissue>
    </source>
</reference>
<accession>A0A2K3L6G0</accession>
<dbReference type="PANTHER" id="PTHR33067">
    <property type="entry name" value="RNA-DIRECTED DNA POLYMERASE-RELATED"/>
    <property type="match status" value="1"/>
</dbReference>
<dbReference type="PANTHER" id="PTHR33067:SF9">
    <property type="entry name" value="RNA-DIRECTED DNA POLYMERASE"/>
    <property type="match status" value="1"/>
</dbReference>
<gene>
    <name evidence="1" type="ORF">L195_g030039</name>
</gene>
<comment type="caution">
    <text evidence="1">The sequence shown here is derived from an EMBL/GenBank/DDBJ whole genome shotgun (WGS) entry which is preliminary data.</text>
</comment>
<proteinExistence type="predicted"/>
<reference evidence="1 2" key="1">
    <citation type="journal article" date="2014" name="Am. J. Bot.">
        <title>Genome assembly and annotation for red clover (Trifolium pratense; Fabaceae).</title>
        <authorList>
            <person name="Istvanek J."/>
            <person name="Jaros M."/>
            <person name="Krenek A."/>
            <person name="Repkova J."/>
        </authorList>
    </citation>
    <scope>NUCLEOTIDE SEQUENCE [LARGE SCALE GENOMIC DNA]</scope>
    <source>
        <strain evidence="2">cv. Tatra</strain>
        <tissue evidence="1">Young leaves</tissue>
    </source>
</reference>
<sequence length="70" mass="7994">MPNGIMKDIIVKVNNLLFPVDFTIVDIEEDTDVPIILGRPFLATSCAVIDMEKEELKLRMGDEEQLIYIQ</sequence>
<evidence type="ECO:0000313" key="2">
    <source>
        <dbReference type="Proteomes" id="UP000236291"/>
    </source>
</evidence>
<name>A0A2K3L6G0_TRIPR</name>
<dbReference type="EMBL" id="ASHM01027060">
    <property type="protein sequence ID" value="PNX74125.1"/>
    <property type="molecule type" value="Genomic_DNA"/>
</dbReference>
<dbReference type="Gene3D" id="2.40.70.10">
    <property type="entry name" value="Acid Proteases"/>
    <property type="match status" value="1"/>
</dbReference>
<dbReference type="InterPro" id="IPR021109">
    <property type="entry name" value="Peptidase_aspartic_dom_sf"/>
</dbReference>
<dbReference type="AlphaFoldDB" id="A0A2K3L6G0"/>
<evidence type="ECO:0000313" key="1">
    <source>
        <dbReference type="EMBL" id="PNX74125.1"/>
    </source>
</evidence>
<feature type="non-terminal residue" evidence="1">
    <location>
        <position position="70"/>
    </location>
</feature>